<dbReference type="PANTHER" id="PTHR43163">
    <property type="entry name" value="DIPEPTIDE TRANSPORT SYSTEM PERMEASE PROTEIN DPPB-RELATED"/>
    <property type="match status" value="1"/>
</dbReference>
<keyword evidence="3" id="KW-1003">Cell membrane</keyword>
<proteinExistence type="inferred from homology"/>
<comment type="caution">
    <text evidence="9">The sequence shown here is derived from an EMBL/GenBank/DDBJ whole genome shotgun (WGS) entry which is preliminary data.</text>
</comment>
<evidence type="ECO:0000256" key="4">
    <source>
        <dbReference type="ARBA" id="ARBA00022692"/>
    </source>
</evidence>
<dbReference type="InterPro" id="IPR045621">
    <property type="entry name" value="BPD_transp_1_N"/>
</dbReference>
<dbReference type="GO" id="GO:0005886">
    <property type="term" value="C:plasma membrane"/>
    <property type="evidence" value="ECO:0007669"/>
    <property type="project" value="UniProtKB-SubCell"/>
</dbReference>
<dbReference type="InterPro" id="IPR035906">
    <property type="entry name" value="MetI-like_sf"/>
</dbReference>
<dbReference type="GO" id="GO:0071916">
    <property type="term" value="F:dipeptide transmembrane transporter activity"/>
    <property type="evidence" value="ECO:0007669"/>
    <property type="project" value="TreeGrafter"/>
</dbReference>
<reference evidence="9" key="1">
    <citation type="submission" date="2017-02" db="EMBL/GenBank/DDBJ databases">
        <title>Delving into the versatile metabolic prowess of the omnipresent phylum Bacteroidetes.</title>
        <authorList>
            <person name="Nobu M.K."/>
            <person name="Mei R."/>
            <person name="Narihiro T."/>
            <person name="Kuroda K."/>
            <person name="Liu W.-T."/>
        </authorList>
    </citation>
    <scope>NUCLEOTIDE SEQUENCE</scope>
    <source>
        <strain evidence="9">ADurb.Bin417</strain>
    </source>
</reference>
<feature type="transmembrane region" description="Helical" evidence="7">
    <location>
        <begin position="248"/>
        <end position="269"/>
    </location>
</feature>
<evidence type="ECO:0000256" key="7">
    <source>
        <dbReference type="RuleBase" id="RU363032"/>
    </source>
</evidence>
<dbReference type="CDD" id="cd06261">
    <property type="entry name" value="TM_PBP2"/>
    <property type="match status" value="1"/>
</dbReference>
<dbReference type="PROSITE" id="PS50928">
    <property type="entry name" value="ABC_TM1"/>
    <property type="match status" value="1"/>
</dbReference>
<feature type="transmembrane region" description="Helical" evidence="7">
    <location>
        <begin position="133"/>
        <end position="157"/>
    </location>
</feature>
<evidence type="ECO:0000256" key="1">
    <source>
        <dbReference type="ARBA" id="ARBA00004651"/>
    </source>
</evidence>
<dbReference type="Gene3D" id="1.10.3720.10">
    <property type="entry name" value="MetI-like"/>
    <property type="match status" value="1"/>
</dbReference>
<feature type="transmembrane region" description="Helical" evidence="7">
    <location>
        <begin position="185"/>
        <end position="204"/>
    </location>
</feature>
<accession>A0A1V5MGM5</accession>
<keyword evidence="2 7" id="KW-0813">Transport</keyword>
<evidence type="ECO:0000256" key="2">
    <source>
        <dbReference type="ARBA" id="ARBA00022448"/>
    </source>
</evidence>
<comment type="subcellular location">
    <subcellularLocation>
        <location evidence="1 7">Cell membrane</location>
        <topology evidence="1 7">Multi-pass membrane protein</topology>
    </subcellularLocation>
</comment>
<gene>
    <name evidence="9" type="primary">nikB</name>
    <name evidence="9" type="ORF">BWY73_00882</name>
</gene>
<keyword evidence="4 7" id="KW-0812">Transmembrane</keyword>
<evidence type="ECO:0000256" key="3">
    <source>
        <dbReference type="ARBA" id="ARBA00022475"/>
    </source>
</evidence>
<dbReference type="PANTHER" id="PTHR43163:SF6">
    <property type="entry name" value="DIPEPTIDE TRANSPORT SYSTEM PERMEASE PROTEIN DPPB-RELATED"/>
    <property type="match status" value="1"/>
</dbReference>
<dbReference type="Proteomes" id="UP000485484">
    <property type="component" value="Unassembled WGS sequence"/>
</dbReference>
<evidence type="ECO:0000256" key="6">
    <source>
        <dbReference type="ARBA" id="ARBA00023136"/>
    </source>
</evidence>
<feature type="transmembrane region" description="Helical" evidence="7">
    <location>
        <begin position="289"/>
        <end position="312"/>
    </location>
</feature>
<feature type="transmembrane region" description="Helical" evidence="7">
    <location>
        <begin position="100"/>
        <end position="121"/>
    </location>
</feature>
<evidence type="ECO:0000259" key="8">
    <source>
        <dbReference type="PROSITE" id="PS50928"/>
    </source>
</evidence>
<dbReference type="InterPro" id="IPR000515">
    <property type="entry name" value="MetI-like"/>
</dbReference>
<keyword evidence="6 7" id="KW-0472">Membrane</keyword>
<feature type="transmembrane region" description="Helical" evidence="7">
    <location>
        <begin position="12"/>
        <end position="30"/>
    </location>
</feature>
<keyword evidence="5 7" id="KW-1133">Transmembrane helix</keyword>
<sequence>MLRYAGRRLLHLVPLLLGMTFISFLVMQLAPGDYFTRLSLDPQVSAETLAALRRQFGLDASPVIQYLKWLRNLATLNLGVSFVYHIPVATLIRQRLFNTLQLSLATMLLTWLISVPLGILAANRAGRTADRALSAAAFVSISLPSFFLALLALVWAARTGFFPLGGSESIFAAELGPGLRVLDRLWHLALPALVLTAAGFGGLFRVARANYREALSAPFVTALRGRGLPESRVRVHVLRNSLNPLITLLGYELSGLISGVALVEVILAWPGLGQTMLTAVMSQDLYVVMAALFFGGLLLIAGNLAADLLLALNDPRIRLD</sequence>
<feature type="domain" description="ABC transmembrane type-1" evidence="8">
    <location>
        <begin position="96"/>
        <end position="310"/>
    </location>
</feature>
<dbReference type="AlphaFoldDB" id="A0A1V5MGM5"/>
<protein>
    <submittedName>
        <fullName evidence="9">Nickel transport system permease protein NikB</fullName>
    </submittedName>
</protein>
<dbReference type="EMBL" id="MWAK01000116">
    <property type="protein sequence ID" value="OPZ92252.1"/>
    <property type="molecule type" value="Genomic_DNA"/>
</dbReference>
<dbReference type="Pfam" id="PF00528">
    <property type="entry name" value="BPD_transp_1"/>
    <property type="match status" value="1"/>
</dbReference>
<organism evidence="9">
    <name type="scientific">candidate division TA06 bacterium ADurb.Bin417</name>
    <dbReference type="NCBI Taxonomy" id="1852828"/>
    <lineage>
        <taxon>Bacteria</taxon>
        <taxon>Bacteria division TA06</taxon>
    </lineage>
</organism>
<evidence type="ECO:0000313" key="9">
    <source>
        <dbReference type="EMBL" id="OPZ92252.1"/>
    </source>
</evidence>
<dbReference type="Pfam" id="PF19300">
    <property type="entry name" value="BPD_transp_1_N"/>
    <property type="match status" value="1"/>
</dbReference>
<dbReference type="SUPFAM" id="SSF161098">
    <property type="entry name" value="MetI-like"/>
    <property type="match status" value="1"/>
</dbReference>
<name>A0A1V5MGM5_UNCT6</name>
<evidence type="ECO:0000256" key="5">
    <source>
        <dbReference type="ARBA" id="ARBA00022989"/>
    </source>
</evidence>
<comment type="similarity">
    <text evidence="7">Belongs to the binding-protein-dependent transport system permease family.</text>
</comment>